<evidence type="ECO:0000313" key="2">
    <source>
        <dbReference type="EMBL" id="SJL09053.1"/>
    </source>
</evidence>
<protein>
    <submittedName>
        <fullName evidence="2">Uncharacterized protein</fullName>
    </submittedName>
</protein>
<dbReference type="Proteomes" id="UP000219338">
    <property type="component" value="Unassembled WGS sequence"/>
</dbReference>
<dbReference type="Pfam" id="PF20414">
    <property type="entry name" value="DUF6698"/>
    <property type="match status" value="1"/>
</dbReference>
<feature type="region of interest" description="Disordered" evidence="1">
    <location>
        <begin position="1"/>
        <end position="26"/>
    </location>
</feature>
<dbReference type="STRING" id="47428.A0A284RJV9"/>
<accession>A0A284RJV9</accession>
<feature type="compositionally biased region" description="Low complexity" evidence="1">
    <location>
        <begin position="404"/>
        <end position="419"/>
    </location>
</feature>
<dbReference type="AlphaFoldDB" id="A0A284RJV9"/>
<sequence>MQPESTPNTSQESPAGSVPNAPPQLPQDTLDIIQIQQYFSSASGVFEPQRLLEGYRDLSKTLRDTQLQVNALLEANRLLELLAAGTTKKKKGGKLDSALTAEQERDILRFAKCCIVTIDLWVEEAHVFEERPLANADLIYRTARYESADSEQDVLYAEFYSALKKEHHFFFAKNYGPARDLFQKSASDGRSTFLSCVKNETFQPIFGTLIPSAGTMGFDVSTDPQCLDLLGYKSSSKTYSPLPPILWDNGEKGDVQFIFRSTILMKILFVIFYGPTSLKLKDSNKPVKSKTTNAILWKLEEVTPGTIAYAATVARFVLAGDECFDKRGAQSGINYASDYYQYKKTIIETINTPYMKETITVYNQFLFDGRPLRHGSNRRGASDDDVEFVQLHEAFATASDSESDTPAVNDPTPDTPVVDPEIQNLIRGVETVDIQTAASSHDEVQNVHMPEARRSQRVRVATIPGDNDLAVTAEANVAQAKGRGRGVIPRGKAGGRGRGRGHGRGRGTQKQSDVPQPDARPTRQNTRVDTQQQVVQDESEGLEDDDGQSSLVDW</sequence>
<feature type="compositionally biased region" description="Acidic residues" evidence="1">
    <location>
        <begin position="537"/>
        <end position="547"/>
    </location>
</feature>
<evidence type="ECO:0000256" key="1">
    <source>
        <dbReference type="SAM" id="MobiDB-lite"/>
    </source>
</evidence>
<evidence type="ECO:0000313" key="3">
    <source>
        <dbReference type="Proteomes" id="UP000219338"/>
    </source>
</evidence>
<reference evidence="3" key="1">
    <citation type="journal article" date="2017" name="Nat. Ecol. Evol.">
        <title>Genome expansion and lineage-specific genetic innovations in the forest pathogenic fungi Armillaria.</title>
        <authorList>
            <person name="Sipos G."/>
            <person name="Prasanna A.N."/>
            <person name="Walter M.C."/>
            <person name="O'Connor E."/>
            <person name="Balint B."/>
            <person name="Krizsan K."/>
            <person name="Kiss B."/>
            <person name="Hess J."/>
            <person name="Varga T."/>
            <person name="Slot J."/>
            <person name="Riley R."/>
            <person name="Boka B."/>
            <person name="Rigling D."/>
            <person name="Barry K."/>
            <person name="Lee J."/>
            <person name="Mihaltcheva S."/>
            <person name="LaButti K."/>
            <person name="Lipzen A."/>
            <person name="Waldron R."/>
            <person name="Moloney N.M."/>
            <person name="Sperisen C."/>
            <person name="Kredics L."/>
            <person name="Vagvoelgyi C."/>
            <person name="Patrignani A."/>
            <person name="Fitzpatrick D."/>
            <person name="Nagy I."/>
            <person name="Doyle S."/>
            <person name="Anderson J.B."/>
            <person name="Grigoriev I.V."/>
            <person name="Gueldener U."/>
            <person name="Muensterkoetter M."/>
            <person name="Nagy L.G."/>
        </authorList>
    </citation>
    <scope>NUCLEOTIDE SEQUENCE [LARGE SCALE GENOMIC DNA]</scope>
    <source>
        <strain evidence="3">C18/9</strain>
    </source>
</reference>
<feature type="region of interest" description="Disordered" evidence="1">
    <location>
        <begin position="395"/>
        <end position="419"/>
    </location>
</feature>
<dbReference type="InterPro" id="IPR046521">
    <property type="entry name" value="DUF6698"/>
</dbReference>
<dbReference type="OMA" id="CCIVTID"/>
<dbReference type="EMBL" id="FUEG01000010">
    <property type="protein sequence ID" value="SJL09053.1"/>
    <property type="molecule type" value="Genomic_DNA"/>
</dbReference>
<feature type="compositionally biased region" description="Basic and acidic residues" evidence="1">
    <location>
        <begin position="440"/>
        <end position="454"/>
    </location>
</feature>
<dbReference type="OrthoDB" id="3231188at2759"/>
<feature type="compositionally biased region" description="Polar residues" evidence="1">
    <location>
        <begin position="1"/>
        <end position="14"/>
    </location>
</feature>
<feature type="compositionally biased region" description="Low complexity" evidence="1">
    <location>
        <begin position="522"/>
        <end position="536"/>
    </location>
</feature>
<gene>
    <name evidence="2" type="ORF">ARMOST_12429</name>
</gene>
<feature type="region of interest" description="Disordered" evidence="1">
    <location>
        <begin position="438"/>
        <end position="457"/>
    </location>
</feature>
<name>A0A284RJV9_ARMOS</name>
<feature type="region of interest" description="Disordered" evidence="1">
    <location>
        <begin position="480"/>
        <end position="554"/>
    </location>
</feature>
<feature type="compositionally biased region" description="Basic residues" evidence="1">
    <location>
        <begin position="493"/>
        <end position="507"/>
    </location>
</feature>
<proteinExistence type="predicted"/>
<keyword evidence="3" id="KW-1185">Reference proteome</keyword>
<organism evidence="2 3">
    <name type="scientific">Armillaria ostoyae</name>
    <name type="common">Armillaria root rot fungus</name>
    <dbReference type="NCBI Taxonomy" id="47428"/>
    <lineage>
        <taxon>Eukaryota</taxon>
        <taxon>Fungi</taxon>
        <taxon>Dikarya</taxon>
        <taxon>Basidiomycota</taxon>
        <taxon>Agaricomycotina</taxon>
        <taxon>Agaricomycetes</taxon>
        <taxon>Agaricomycetidae</taxon>
        <taxon>Agaricales</taxon>
        <taxon>Marasmiineae</taxon>
        <taxon>Physalacriaceae</taxon>
        <taxon>Armillaria</taxon>
    </lineage>
</organism>